<reference evidence="2 3" key="1">
    <citation type="journal article" date="2016" name="Int. J. Syst. Evol. Microbiol.">
        <title>Agromyces aureus sp. nov., isolated from the rhizosphere of Salix caprea L. grown in a heavy-metal-contaminated soil.</title>
        <authorList>
            <person name="Corretto E."/>
            <person name="Antonielli L."/>
            <person name="Sessitsch A."/>
            <person name="Compant S."/>
            <person name="Gorfer M."/>
            <person name="Kuffner M."/>
            <person name="Brader G."/>
        </authorList>
    </citation>
    <scope>NUCLEOTIDE SEQUENCE [LARGE SCALE GENOMIC DNA]</scope>
    <source>
        <strain evidence="2 3">AR33</strain>
    </source>
</reference>
<keyword evidence="1" id="KW-1133">Transmembrane helix</keyword>
<dbReference type="OrthoDB" id="5071621at2"/>
<dbReference type="AlphaFoldDB" id="A0A191WGQ0"/>
<reference evidence="3" key="2">
    <citation type="submission" date="2016-01" db="EMBL/GenBank/DDBJ databases">
        <title>Complete genome sequence of Agromyces aureus AR33T and comparison with related organisms.</title>
        <authorList>
            <person name="Corretto E."/>
            <person name="Antonielli L."/>
            <person name="Sessitsch A."/>
            <person name="Brader G."/>
        </authorList>
    </citation>
    <scope>NUCLEOTIDE SEQUENCE [LARGE SCALE GENOMIC DNA]</scope>
    <source>
        <strain evidence="3">AR33</strain>
    </source>
</reference>
<dbReference type="STRING" id="453304.ATC03_12120"/>
<accession>A0A191WGQ0</accession>
<dbReference type="RefSeq" id="WP_067877386.1">
    <property type="nucleotide sequence ID" value="NZ_CP013979.1"/>
</dbReference>
<gene>
    <name evidence="2" type="ORF">ATC03_12120</name>
</gene>
<protein>
    <submittedName>
        <fullName evidence="2">Uncharacterized protein</fullName>
    </submittedName>
</protein>
<dbReference type="EMBL" id="CP013979">
    <property type="protein sequence ID" value="ANJ27353.1"/>
    <property type="molecule type" value="Genomic_DNA"/>
</dbReference>
<evidence type="ECO:0000313" key="3">
    <source>
        <dbReference type="Proteomes" id="UP000078437"/>
    </source>
</evidence>
<feature type="transmembrane region" description="Helical" evidence="1">
    <location>
        <begin position="73"/>
        <end position="92"/>
    </location>
</feature>
<feature type="transmembrane region" description="Helical" evidence="1">
    <location>
        <begin position="50"/>
        <end position="67"/>
    </location>
</feature>
<keyword evidence="1" id="KW-0472">Membrane</keyword>
<organism evidence="2 3">
    <name type="scientific">Agromyces aureus</name>
    <dbReference type="NCBI Taxonomy" id="453304"/>
    <lineage>
        <taxon>Bacteria</taxon>
        <taxon>Bacillati</taxon>
        <taxon>Actinomycetota</taxon>
        <taxon>Actinomycetes</taxon>
        <taxon>Micrococcales</taxon>
        <taxon>Microbacteriaceae</taxon>
        <taxon>Agromyces</taxon>
    </lineage>
</organism>
<proteinExistence type="predicted"/>
<dbReference type="KEGG" id="agy:ATC03_12120"/>
<dbReference type="Proteomes" id="UP000078437">
    <property type="component" value="Chromosome"/>
</dbReference>
<name>A0A191WGQ0_9MICO</name>
<evidence type="ECO:0000313" key="2">
    <source>
        <dbReference type="EMBL" id="ANJ27353.1"/>
    </source>
</evidence>
<sequence>MEHVEIVAAWLTVIVGVGLLTWSVLVVSLANTGAKLPYWRNAERTPGRSLGLRAAGVALVILGTGVLSSTLSYWAVAVVLAAFIPGIALLIWHNQALSGRDQTP</sequence>
<keyword evidence="3" id="KW-1185">Reference proteome</keyword>
<keyword evidence="1" id="KW-0812">Transmembrane</keyword>
<feature type="transmembrane region" description="Helical" evidence="1">
    <location>
        <begin position="6"/>
        <end position="29"/>
    </location>
</feature>
<evidence type="ECO:0000256" key="1">
    <source>
        <dbReference type="SAM" id="Phobius"/>
    </source>
</evidence>